<keyword evidence="4" id="KW-0540">Nuclease</keyword>
<evidence type="ECO:0000256" key="10">
    <source>
        <dbReference type="ARBA" id="ARBA00023125"/>
    </source>
</evidence>
<dbReference type="Pfam" id="PF18766">
    <property type="entry name" value="SWI2_SNF2"/>
    <property type="match status" value="1"/>
</dbReference>
<dbReference type="GO" id="GO:0005524">
    <property type="term" value="F:ATP binding"/>
    <property type="evidence" value="ECO:0007669"/>
    <property type="project" value="UniProtKB-KW"/>
</dbReference>
<keyword evidence="5 11" id="KW-0547">Nucleotide-binding</keyword>
<dbReference type="GO" id="GO:0003677">
    <property type="term" value="F:DNA binding"/>
    <property type="evidence" value="ECO:0007669"/>
    <property type="project" value="UniProtKB-KW"/>
</dbReference>
<comment type="caution">
    <text evidence="13">The sequence shown here is derived from an EMBL/GenBank/DDBJ whole genome shotgun (WGS) entry which is preliminary data.</text>
</comment>
<keyword evidence="14" id="KW-1185">Reference proteome</keyword>
<evidence type="ECO:0000256" key="6">
    <source>
        <dbReference type="ARBA" id="ARBA00022747"/>
    </source>
</evidence>
<dbReference type="EMBL" id="QFFZ01000002">
    <property type="protein sequence ID" value="TEB13451.1"/>
    <property type="molecule type" value="Genomic_DNA"/>
</dbReference>
<organism evidence="13 14">
    <name type="scientific">Pelotomaculum propionicicum</name>
    <dbReference type="NCBI Taxonomy" id="258475"/>
    <lineage>
        <taxon>Bacteria</taxon>
        <taxon>Bacillati</taxon>
        <taxon>Bacillota</taxon>
        <taxon>Clostridia</taxon>
        <taxon>Eubacteriales</taxon>
        <taxon>Desulfotomaculaceae</taxon>
        <taxon>Pelotomaculum</taxon>
    </lineage>
</organism>
<evidence type="ECO:0000256" key="1">
    <source>
        <dbReference type="ARBA" id="ARBA00000851"/>
    </source>
</evidence>
<dbReference type="GO" id="GO:0009307">
    <property type="term" value="P:DNA restriction-modification system"/>
    <property type="evidence" value="ECO:0007669"/>
    <property type="project" value="UniProtKB-KW"/>
</dbReference>
<evidence type="ECO:0000313" key="13">
    <source>
        <dbReference type="EMBL" id="TEB13451.1"/>
    </source>
</evidence>
<dbReference type="InterPro" id="IPR051268">
    <property type="entry name" value="Type-I_R_enzyme_R_subunit"/>
</dbReference>
<evidence type="ECO:0000256" key="4">
    <source>
        <dbReference type="ARBA" id="ARBA00022722"/>
    </source>
</evidence>
<comment type="catalytic activity">
    <reaction evidence="1 11">
        <text>Endonucleolytic cleavage of DNA to give random double-stranded fragments with terminal 5'-phosphates, ATP is simultaneously hydrolyzed.</text>
        <dbReference type="EC" id="3.1.21.3"/>
    </reaction>
</comment>
<dbReference type="InterPro" id="IPR014001">
    <property type="entry name" value="Helicase_ATP-bd"/>
</dbReference>
<evidence type="ECO:0000256" key="8">
    <source>
        <dbReference type="ARBA" id="ARBA00022801"/>
    </source>
</evidence>
<dbReference type="GO" id="GO:0009035">
    <property type="term" value="F:type I site-specific deoxyribonuclease activity"/>
    <property type="evidence" value="ECO:0007669"/>
    <property type="project" value="UniProtKB-EC"/>
</dbReference>
<dbReference type="CDD" id="cd22332">
    <property type="entry name" value="HsdR_N"/>
    <property type="match status" value="1"/>
</dbReference>
<dbReference type="SMART" id="SM00487">
    <property type="entry name" value="DEXDc"/>
    <property type="match status" value="1"/>
</dbReference>
<comment type="function">
    <text evidence="11">Subunit R is required for both nuclease and ATPase activities, but not for modification.</text>
</comment>
<dbReference type="InterPro" id="IPR027417">
    <property type="entry name" value="P-loop_NTPase"/>
</dbReference>
<dbReference type="InterPro" id="IPR007409">
    <property type="entry name" value="Restrct_endonuc_type1_HsdR_N"/>
</dbReference>
<name>A0A4Y7RX07_9FIRM</name>
<dbReference type="RefSeq" id="WP_134212231.1">
    <property type="nucleotide sequence ID" value="NZ_QFFZ01000002.1"/>
</dbReference>
<dbReference type="EC" id="3.1.21.3" evidence="11"/>
<comment type="similarity">
    <text evidence="2 11">Belongs to the HsdR family.</text>
</comment>
<evidence type="ECO:0000259" key="12">
    <source>
        <dbReference type="PROSITE" id="PS51192"/>
    </source>
</evidence>
<dbReference type="InterPro" id="IPR004473">
    <property type="entry name" value="Restrct_endonuc_typeI_HsdR"/>
</dbReference>
<keyword evidence="10 11" id="KW-0238">DNA-binding</keyword>
<protein>
    <recommendedName>
        <fullName evidence="11">Type I restriction enzyme endonuclease subunit</fullName>
        <shortName evidence="11">R protein</shortName>
        <ecNumber evidence="11">3.1.21.3</ecNumber>
    </recommendedName>
    <alternativeName>
        <fullName evidence="11">Type-1 restriction enzyme R protein</fullName>
    </alternativeName>
</protein>
<keyword evidence="9 11" id="KW-0067">ATP-binding</keyword>
<evidence type="ECO:0000256" key="9">
    <source>
        <dbReference type="ARBA" id="ARBA00022840"/>
    </source>
</evidence>
<dbReference type="CDD" id="cd18800">
    <property type="entry name" value="SF2_C_EcoR124I-like"/>
    <property type="match status" value="1"/>
</dbReference>
<dbReference type="PROSITE" id="PS51192">
    <property type="entry name" value="HELICASE_ATP_BIND_1"/>
    <property type="match status" value="1"/>
</dbReference>
<evidence type="ECO:0000256" key="11">
    <source>
        <dbReference type="RuleBase" id="RU364115"/>
    </source>
</evidence>
<dbReference type="Gene3D" id="3.90.1570.50">
    <property type="match status" value="1"/>
</dbReference>
<sequence>MPYHTIFDERPESQDRAIKVLEKLGYQYIPRSQAEILRGRLSNVLFPEVLREFMQRQSFVYRGKRTPFSGRSIGKAINDIDAPLISGLMPASKTIYDMLLSGNSYEEELFDGGRQSFDLKFIDWEQPENNIWQVTDEFSVERSNGKYARPDIVLLVNGIPLVVIECKKSGVDVKKGVAQIVRNWQPEFIPHLFKFAQVVMAINPNSVKYGTCGTLPEYFSVWREKDYIWQQEKCNKVSPDGQVIEQDRAIVSLLSKERLLEIIRYFILYDNNIKKIARYQQYFGIQTAMKRIKGTDDRNTKNGVIWHTQGSGKSLTMVMLVKRIIADPDIKNPRFVLVNDRINLDKQLRDNFSKTQLSPARAKTGKGLISLLNDKGETVITTLIHKFDKAAKSRIQIKDTNIFLLVDESHRTHYGQLHNFMVDVLPNAIKIGFTGTPLLKKDKFNTYARFGPLIDSYPIDRAVEDGVIVPLVYEGRIIPQDVAGEKIDDYLKYIIAPLNQEQQEDMKRKWSRFLPLAQTRQRIDMVAFDIHEHFMSYARPKGFKAMAAASSRPAAIDLHKSIRKLGGIKTAVVISPESVKEDDELTSENKEKIRSFFKEEVEPLFGNNYEEYEDWAKNSFISGEDVDMLIVKDKLLTGFDAPVAAVLYVDKPMKEHSLLQAIARVNRVYPGKDFGLIVDYWGIFNKLNTAMDMYSDVKSGMNGYDRADIEDAILGAGDQKLKLAKAHKELWTIFEGTDFDQNSSEGWQSVLEEHNLRKMFYEKLSIFSRLLDLAMGSYALYHAVGYDQVQRYKEDLLHFQKLRGAVMLRYNEKTDFSKYEDSVRSLLNNFVLSEPSQIIVEPVSIHDTEGMKEQLARLDSKAAKGDAIRTRMIGELETCRYDDPLLYKKFSEQVKETLAEYKASRNDDSYLNKMEKMADDFKRGYTGHHYPACIDNDSDAKAFYGSIRNIIAGATNHISPEMDEAMGQLASGVKTAIANRAKVDWRFNVAVHKDMEQALDDLIWDFTEEHELKLPVEKIDLMLEGLMKTALSRY</sequence>
<accession>A0A4Y7RX07</accession>
<evidence type="ECO:0000256" key="7">
    <source>
        <dbReference type="ARBA" id="ARBA00022759"/>
    </source>
</evidence>
<dbReference type="PANTHER" id="PTHR30195">
    <property type="entry name" value="TYPE I SITE-SPECIFIC DEOXYRIBONUCLEASE PROTEIN SUBUNIT M AND R"/>
    <property type="match status" value="1"/>
</dbReference>
<evidence type="ECO:0000256" key="5">
    <source>
        <dbReference type="ARBA" id="ARBA00022741"/>
    </source>
</evidence>
<evidence type="ECO:0000256" key="3">
    <source>
        <dbReference type="ARBA" id="ARBA00011296"/>
    </source>
</evidence>
<keyword evidence="7" id="KW-0255">Endonuclease</keyword>
<dbReference type="InterPro" id="IPR040980">
    <property type="entry name" value="SWI2_SNF2"/>
</dbReference>
<dbReference type="SUPFAM" id="SSF52540">
    <property type="entry name" value="P-loop containing nucleoside triphosphate hydrolases"/>
    <property type="match status" value="2"/>
</dbReference>
<reference evidence="13 14" key="1">
    <citation type="journal article" date="2018" name="Environ. Microbiol.">
        <title>Novel energy conservation strategies and behaviour of Pelotomaculum schinkii driving syntrophic propionate catabolism.</title>
        <authorList>
            <person name="Hidalgo-Ahumada C.A.P."/>
            <person name="Nobu M.K."/>
            <person name="Narihiro T."/>
            <person name="Tamaki H."/>
            <person name="Liu W.T."/>
            <person name="Kamagata Y."/>
            <person name="Stams A.J.M."/>
            <person name="Imachi H."/>
            <person name="Sousa D.Z."/>
        </authorList>
    </citation>
    <scope>NUCLEOTIDE SEQUENCE [LARGE SCALE GENOMIC DNA]</scope>
    <source>
        <strain evidence="13 14">MGP</strain>
    </source>
</reference>
<dbReference type="InterPro" id="IPR055180">
    <property type="entry name" value="HsdR_RecA-like_helicase_dom_2"/>
</dbReference>
<keyword evidence="6 11" id="KW-0680">Restriction system</keyword>
<dbReference type="Pfam" id="PF11867">
    <property type="entry name" value="T1RH-like_C"/>
    <property type="match status" value="1"/>
</dbReference>
<dbReference type="NCBIfam" id="TIGR00348">
    <property type="entry name" value="hsdR"/>
    <property type="match status" value="1"/>
</dbReference>
<dbReference type="Pfam" id="PF04313">
    <property type="entry name" value="HSDR_N"/>
    <property type="match status" value="1"/>
</dbReference>
<keyword evidence="8 11" id="KW-0378">Hydrolase</keyword>
<dbReference type="Proteomes" id="UP000297597">
    <property type="component" value="Unassembled WGS sequence"/>
</dbReference>
<gene>
    <name evidence="13" type="primary">hsdR_1</name>
    <name evidence="13" type="ORF">Pmgp_00345</name>
</gene>
<dbReference type="PANTHER" id="PTHR30195:SF15">
    <property type="entry name" value="TYPE I RESTRICTION ENZYME HINDI ENDONUCLEASE SUBUNIT"/>
    <property type="match status" value="1"/>
</dbReference>
<proteinExistence type="inferred from homology"/>
<evidence type="ECO:0000256" key="2">
    <source>
        <dbReference type="ARBA" id="ARBA00008598"/>
    </source>
</evidence>
<dbReference type="InterPro" id="IPR021810">
    <property type="entry name" value="T1RH-like_C"/>
</dbReference>
<dbReference type="Gene3D" id="3.40.50.300">
    <property type="entry name" value="P-loop containing nucleotide triphosphate hydrolases"/>
    <property type="match status" value="2"/>
</dbReference>
<dbReference type="Pfam" id="PF22679">
    <property type="entry name" value="T1R_D3-like"/>
    <property type="match status" value="1"/>
</dbReference>
<dbReference type="AlphaFoldDB" id="A0A4Y7RX07"/>
<evidence type="ECO:0000313" key="14">
    <source>
        <dbReference type="Proteomes" id="UP000297597"/>
    </source>
</evidence>
<dbReference type="OrthoDB" id="9758243at2"/>
<comment type="subunit">
    <text evidence="3 11">The type I restriction/modification system is composed of three polypeptides R, M and S.</text>
</comment>
<dbReference type="CDD" id="cd18030">
    <property type="entry name" value="DEXHc_RE_I_HsdR"/>
    <property type="match status" value="1"/>
</dbReference>
<feature type="domain" description="Helicase ATP-binding" evidence="12">
    <location>
        <begin position="294"/>
        <end position="455"/>
    </location>
</feature>